<protein>
    <submittedName>
        <fullName evidence="2">Uncharacterized protein</fullName>
    </submittedName>
</protein>
<proteinExistence type="predicted"/>
<dbReference type="Proteomes" id="UP000887576">
    <property type="component" value="Unplaced"/>
</dbReference>
<evidence type="ECO:0000313" key="1">
    <source>
        <dbReference type="Proteomes" id="UP000887576"/>
    </source>
</evidence>
<accession>A0AC34RHS6</accession>
<evidence type="ECO:0000313" key="2">
    <source>
        <dbReference type="WBParaSite" id="JU765_v2.g7088.t1"/>
    </source>
</evidence>
<organism evidence="1 2">
    <name type="scientific">Panagrolaimus sp. JU765</name>
    <dbReference type="NCBI Taxonomy" id="591449"/>
    <lineage>
        <taxon>Eukaryota</taxon>
        <taxon>Metazoa</taxon>
        <taxon>Ecdysozoa</taxon>
        <taxon>Nematoda</taxon>
        <taxon>Chromadorea</taxon>
        <taxon>Rhabditida</taxon>
        <taxon>Tylenchina</taxon>
        <taxon>Panagrolaimomorpha</taxon>
        <taxon>Panagrolaimoidea</taxon>
        <taxon>Panagrolaimidae</taxon>
        <taxon>Panagrolaimus</taxon>
    </lineage>
</organism>
<sequence>MYDDEIEKTTTIPTTKSPQETWKELEKNIEELEKETERNGNSKLHSGEVVFNADTERALNWLIANMTKATKLAMSETDENSAIPKANPMIDQDNEDRTVLHSGEVIHPKKEHSGERFKWNVAFSSKTKHLVPIKPTRIDGHKYDNAKM</sequence>
<name>A0AC34RHS6_9BILA</name>
<reference evidence="2" key="1">
    <citation type="submission" date="2022-11" db="UniProtKB">
        <authorList>
            <consortium name="WormBaseParasite"/>
        </authorList>
    </citation>
    <scope>IDENTIFICATION</scope>
</reference>
<dbReference type="WBParaSite" id="JU765_v2.g7088.t1">
    <property type="protein sequence ID" value="JU765_v2.g7088.t1"/>
    <property type="gene ID" value="JU765_v2.g7088"/>
</dbReference>